<dbReference type="EC" id="2.1.1.-" evidence="6"/>
<evidence type="ECO:0000256" key="2">
    <source>
        <dbReference type="ARBA" id="ARBA00022679"/>
    </source>
</evidence>
<dbReference type="Proteomes" id="UP000251211">
    <property type="component" value="Unassembled WGS sequence"/>
</dbReference>
<comment type="caution">
    <text evidence="6">The sequence shown here is derived from an EMBL/GenBank/DDBJ whole genome shotgun (WGS) entry which is preliminary data.</text>
</comment>
<dbReference type="EMBL" id="UAUI01000028">
    <property type="protein sequence ID" value="SPZ43333.1"/>
    <property type="molecule type" value="Genomic_DNA"/>
</dbReference>
<evidence type="ECO:0000256" key="4">
    <source>
        <dbReference type="SAM" id="MobiDB-lite"/>
    </source>
</evidence>
<proteinExistence type="predicted"/>
<dbReference type="PANTHER" id="PTHR43464:SF19">
    <property type="entry name" value="UBIQUINONE BIOSYNTHESIS O-METHYLTRANSFERASE, MITOCHONDRIAL"/>
    <property type="match status" value="1"/>
</dbReference>
<feature type="domain" description="Methyltransferase" evidence="5">
    <location>
        <begin position="52"/>
        <end position="142"/>
    </location>
</feature>
<evidence type="ECO:0000313" key="7">
    <source>
        <dbReference type="Proteomes" id="UP000251211"/>
    </source>
</evidence>
<dbReference type="AlphaFoldDB" id="A0AB38FNP7"/>
<gene>
    <name evidence="6" type="ORF">NCTC13229_06868</name>
</gene>
<keyword evidence="1 6" id="KW-0489">Methyltransferase</keyword>
<dbReference type="GO" id="GO:0032259">
    <property type="term" value="P:methylation"/>
    <property type="evidence" value="ECO:0007669"/>
    <property type="project" value="UniProtKB-KW"/>
</dbReference>
<organism evidence="6 7">
    <name type="scientific">Rhodococcus wratislaviensis</name>
    <name type="common">Tsukamurella wratislaviensis</name>
    <dbReference type="NCBI Taxonomy" id="44752"/>
    <lineage>
        <taxon>Bacteria</taxon>
        <taxon>Bacillati</taxon>
        <taxon>Actinomycetota</taxon>
        <taxon>Actinomycetes</taxon>
        <taxon>Mycobacteriales</taxon>
        <taxon>Nocardiaceae</taxon>
        <taxon>Rhodococcus</taxon>
    </lineage>
</organism>
<dbReference type="Pfam" id="PF13649">
    <property type="entry name" value="Methyltransf_25"/>
    <property type="match status" value="1"/>
</dbReference>
<dbReference type="Gene3D" id="3.40.50.150">
    <property type="entry name" value="Vaccinia Virus protein VP39"/>
    <property type="match status" value="1"/>
</dbReference>
<dbReference type="InterPro" id="IPR041698">
    <property type="entry name" value="Methyltransf_25"/>
</dbReference>
<dbReference type="RefSeq" id="WP_112302422.1">
    <property type="nucleotide sequence ID" value="NZ_CP150488.1"/>
</dbReference>
<name>A0AB38FNP7_RHOWR</name>
<evidence type="ECO:0000256" key="3">
    <source>
        <dbReference type="ARBA" id="ARBA00022691"/>
    </source>
</evidence>
<dbReference type="PANTHER" id="PTHR43464">
    <property type="entry name" value="METHYLTRANSFERASE"/>
    <property type="match status" value="1"/>
</dbReference>
<sequence length="225" mass="24206">MANTSTQPGDTVRESYSARSQEYANLFGSMTSTHPTDRALVSSWAATLTGPVLDAGCGPGQWTDFLAECGPAVSGIDLVPEFVERARMEYPGLSFEVGGFEALDTTTESLGGVLSWYSLIHHSPQDIQTPLAEFARVIRPGGGLLVGFFEAATVGTFDHAVTTAYRWPVAELSQKLVTAGFEVIETHTRTGIGHRPHGAITARRQTRPLADRPSGRATDCCPHDR</sequence>
<accession>A0AB38FNP7</accession>
<evidence type="ECO:0000259" key="5">
    <source>
        <dbReference type="Pfam" id="PF13649"/>
    </source>
</evidence>
<feature type="region of interest" description="Disordered" evidence="4">
    <location>
        <begin position="192"/>
        <end position="225"/>
    </location>
</feature>
<evidence type="ECO:0000313" key="6">
    <source>
        <dbReference type="EMBL" id="SPZ43333.1"/>
    </source>
</evidence>
<dbReference type="CDD" id="cd02440">
    <property type="entry name" value="AdoMet_MTases"/>
    <property type="match status" value="1"/>
</dbReference>
<dbReference type="GO" id="GO:0008168">
    <property type="term" value="F:methyltransferase activity"/>
    <property type="evidence" value="ECO:0007669"/>
    <property type="project" value="UniProtKB-KW"/>
</dbReference>
<reference evidence="6 7" key="1">
    <citation type="submission" date="2018-06" db="EMBL/GenBank/DDBJ databases">
        <authorList>
            <consortium name="Pathogen Informatics"/>
            <person name="Doyle S."/>
        </authorList>
    </citation>
    <scope>NUCLEOTIDE SEQUENCE [LARGE SCALE GENOMIC DNA]</scope>
    <source>
        <strain evidence="6 7">NCTC13229</strain>
    </source>
</reference>
<evidence type="ECO:0000256" key="1">
    <source>
        <dbReference type="ARBA" id="ARBA00022603"/>
    </source>
</evidence>
<keyword evidence="3" id="KW-0949">S-adenosyl-L-methionine</keyword>
<keyword evidence="2 6" id="KW-0808">Transferase</keyword>
<dbReference type="SUPFAM" id="SSF53335">
    <property type="entry name" value="S-adenosyl-L-methionine-dependent methyltransferases"/>
    <property type="match status" value="1"/>
</dbReference>
<dbReference type="InterPro" id="IPR029063">
    <property type="entry name" value="SAM-dependent_MTases_sf"/>
</dbReference>
<protein>
    <submittedName>
        <fullName evidence="6">Methyltransferase</fullName>
        <ecNumber evidence="6">2.1.1.-</ecNumber>
    </submittedName>
</protein>